<accession>B4MAS3</accession>
<keyword evidence="3" id="KW-0012">Acyltransferase</keyword>
<evidence type="ECO:0000313" key="4">
    <source>
        <dbReference type="Proteomes" id="UP000008792"/>
    </source>
</evidence>
<dbReference type="InterPro" id="IPR002656">
    <property type="entry name" value="Acyl_transf_3_dom"/>
</dbReference>
<keyword evidence="4" id="KW-1185">Reference proteome</keyword>
<keyword evidence="1" id="KW-0812">Transmembrane</keyword>
<evidence type="ECO:0000259" key="2">
    <source>
        <dbReference type="SMART" id="SM00703"/>
    </source>
</evidence>
<dbReference type="PANTHER" id="PTHR11161">
    <property type="entry name" value="O-ACYLTRANSFERASE"/>
    <property type="match status" value="1"/>
</dbReference>
<protein>
    <recommendedName>
        <fullName evidence="2">Nose resistant-to-fluoxetine protein N-terminal domain-containing protein</fullName>
    </recommendedName>
</protein>
<dbReference type="Pfam" id="PF20146">
    <property type="entry name" value="NRF"/>
    <property type="match status" value="1"/>
</dbReference>
<dbReference type="eggNOG" id="KOG3700">
    <property type="taxonomic scope" value="Eukaryota"/>
</dbReference>
<feature type="domain" description="Nose resistant-to-fluoxetine protein N-terminal" evidence="2">
    <location>
        <begin position="34"/>
        <end position="169"/>
    </location>
</feature>
<dbReference type="EMBL" id="CH940655">
    <property type="protein sequence ID" value="EDW66332.2"/>
    <property type="molecule type" value="Genomic_DNA"/>
</dbReference>
<feature type="transmembrane region" description="Helical" evidence="1">
    <location>
        <begin position="418"/>
        <end position="438"/>
    </location>
</feature>
<dbReference type="Pfam" id="PF01757">
    <property type="entry name" value="Acyl_transf_3"/>
    <property type="match status" value="1"/>
</dbReference>
<dbReference type="OrthoDB" id="118951at2759"/>
<feature type="transmembrane region" description="Helical" evidence="1">
    <location>
        <begin position="178"/>
        <end position="199"/>
    </location>
</feature>
<feature type="transmembrane region" description="Helical" evidence="1">
    <location>
        <begin position="530"/>
        <end position="547"/>
    </location>
</feature>
<feature type="transmembrane region" description="Helical" evidence="1">
    <location>
        <begin position="458"/>
        <end position="475"/>
    </location>
</feature>
<dbReference type="HOGENOM" id="CLU_007874_2_1_1"/>
<dbReference type="InterPro" id="IPR052728">
    <property type="entry name" value="O2_lipid_transport_reg"/>
</dbReference>
<name>B4MAS3_DROVI</name>
<feature type="transmembrane region" description="Helical" evidence="1">
    <location>
        <begin position="328"/>
        <end position="346"/>
    </location>
</feature>
<dbReference type="InParanoid" id="B4MAS3"/>
<proteinExistence type="predicted"/>
<dbReference type="SMART" id="SM00703">
    <property type="entry name" value="NRF"/>
    <property type="match status" value="1"/>
</dbReference>
<organism evidence="3 4">
    <name type="scientific">Drosophila virilis</name>
    <name type="common">Fruit fly</name>
    <dbReference type="NCBI Taxonomy" id="7244"/>
    <lineage>
        <taxon>Eukaryota</taxon>
        <taxon>Metazoa</taxon>
        <taxon>Ecdysozoa</taxon>
        <taxon>Arthropoda</taxon>
        <taxon>Hexapoda</taxon>
        <taxon>Insecta</taxon>
        <taxon>Pterygota</taxon>
        <taxon>Neoptera</taxon>
        <taxon>Endopterygota</taxon>
        <taxon>Diptera</taxon>
        <taxon>Brachycera</taxon>
        <taxon>Muscomorpha</taxon>
        <taxon>Ephydroidea</taxon>
        <taxon>Drosophilidae</taxon>
        <taxon>Drosophila</taxon>
    </lineage>
</organism>
<reference evidence="3 4" key="1">
    <citation type="journal article" date="2007" name="Nature">
        <title>Evolution of genes and genomes on the Drosophila phylogeny.</title>
        <authorList>
            <consortium name="Drosophila 12 Genomes Consortium"/>
            <person name="Clark A.G."/>
            <person name="Eisen M.B."/>
            <person name="Smith D.R."/>
            <person name="Bergman C.M."/>
            <person name="Oliver B."/>
            <person name="Markow T.A."/>
            <person name="Kaufman T.C."/>
            <person name="Kellis M."/>
            <person name="Gelbart W."/>
            <person name="Iyer V.N."/>
            <person name="Pollard D.A."/>
            <person name="Sackton T.B."/>
            <person name="Larracuente A.M."/>
            <person name="Singh N.D."/>
            <person name="Abad J.P."/>
            <person name="Abt D.N."/>
            <person name="Adryan B."/>
            <person name="Aguade M."/>
            <person name="Akashi H."/>
            <person name="Anderson W.W."/>
            <person name="Aquadro C.F."/>
            <person name="Ardell D.H."/>
            <person name="Arguello R."/>
            <person name="Artieri C.G."/>
            <person name="Barbash D.A."/>
            <person name="Barker D."/>
            <person name="Barsanti P."/>
            <person name="Batterham P."/>
            <person name="Batzoglou S."/>
            <person name="Begun D."/>
            <person name="Bhutkar A."/>
            <person name="Blanco E."/>
            <person name="Bosak S.A."/>
            <person name="Bradley R.K."/>
            <person name="Brand A.D."/>
            <person name="Brent M.R."/>
            <person name="Brooks A.N."/>
            <person name="Brown R.H."/>
            <person name="Butlin R.K."/>
            <person name="Caggese C."/>
            <person name="Calvi B.R."/>
            <person name="Bernardo de Carvalho A."/>
            <person name="Caspi A."/>
            <person name="Castrezana S."/>
            <person name="Celniker S.E."/>
            <person name="Chang J.L."/>
            <person name="Chapple C."/>
            <person name="Chatterji S."/>
            <person name="Chinwalla A."/>
            <person name="Civetta A."/>
            <person name="Clifton S.W."/>
            <person name="Comeron J.M."/>
            <person name="Costello J.C."/>
            <person name="Coyne J.A."/>
            <person name="Daub J."/>
            <person name="David R.G."/>
            <person name="Delcher A.L."/>
            <person name="Delehaunty K."/>
            <person name="Do C.B."/>
            <person name="Ebling H."/>
            <person name="Edwards K."/>
            <person name="Eickbush T."/>
            <person name="Evans J.D."/>
            <person name="Filipski A."/>
            <person name="Findeiss S."/>
            <person name="Freyhult E."/>
            <person name="Fulton L."/>
            <person name="Fulton R."/>
            <person name="Garcia A.C."/>
            <person name="Gardiner A."/>
            <person name="Garfield D.A."/>
            <person name="Garvin B.E."/>
            <person name="Gibson G."/>
            <person name="Gilbert D."/>
            <person name="Gnerre S."/>
            <person name="Godfrey J."/>
            <person name="Good R."/>
            <person name="Gotea V."/>
            <person name="Gravely B."/>
            <person name="Greenberg A.J."/>
            <person name="Griffiths-Jones S."/>
            <person name="Gross S."/>
            <person name="Guigo R."/>
            <person name="Gustafson E.A."/>
            <person name="Haerty W."/>
            <person name="Hahn M.W."/>
            <person name="Halligan D.L."/>
            <person name="Halpern A.L."/>
            <person name="Halter G.M."/>
            <person name="Han M.V."/>
            <person name="Heger A."/>
            <person name="Hillier L."/>
            <person name="Hinrichs A.S."/>
            <person name="Holmes I."/>
            <person name="Hoskins R.A."/>
            <person name="Hubisz M.J."/>
            <person name="Hultmark D."/>
            <person name="Huntley M.A."/>
            <person name="Jaffe D.B."/>
            <person name="Jagadeeshan S."/>
            <person name="Jeck W.R."/>
            <person name="Johnson J."/>
            <person name="Jones C.D."/>
            <person name="Jordan W.C."/>
            <person name="Karpen G.H."/>
            <person name="Kataoka E."/>
            <person name="Keightley P.D."/>
            <person name="Kheradpour P."/>
            <person name="Kirkness E.F."/>
            <person name="Koerich L.B."/>
            <person name="Kristiansen K."/>
            <person name="Kudrna D."/>
            <person name="Kulathinal R.J."/>
            <person name="Kumar S."/>
            <person name="Kwok R."/>
            <person name="Lander E."/>
            <person name="Langley C.H."/>
            <person name="Lapoint R."/>
            <person name="Lazzaro B.P."/>
            <person name="Lee S.J."/>
            <person name="Levesque L."/>
            <person name="Li R."/>
            <person name="Lin C.F."/>
            <person name="Lin M.F."/>
            <person name="Lindblad-Toh K."/>
            <person name="Llopart A."/>
            <person name="Long M."/>
            <person name="Low L."/>
            <person name="Lozovsky E."/>
            <person name="Lu J."/>
            <person name="Luo M."/>
            <person name="Machado C.A."/>
            <person name="Makalowski W."/>
            <person name="Marzo M."/>
            <person name="Matsuda M."/>
            <person name="Matzkin L."/>
            <person name="McAllister B."/>
            <person name="McBride C.S."/>
            <person name="McKernan B."/>
            <person name="McKernan K."/>
            <person name="Mendez-Lago M."/>
            <person name="Minx P."/>
            <person name="Mollenhauer M.U."/>
            <person name="Montooth K."/>
            <person name="Mount S.M."/>
            <person name="Mu X."/>
            <person name="Myers E."/>
            <person name="Negre B."/>
            <person name="Newfeld S."/>
            <person name="Nielsen R."/>
            <person name="Noor M.A."/>
            <person name="O'Grady P."/>
            <person name="Pachter L."/>
            <person name="Papaceit M."/>
            <person name="Parisi M.J."/>
            <person name="Parisi M."/>
            <person name="Parts L."/>
            <person name="Pedersen J.S."/>
            <person name="Pesole G."/>
            <person name="Phillippy A.M."/>
            <person name="Ponting C.P."/>
            <person name="Pop M."/>
            <person name="Porcelli D."/>
            <person name="Powell J.R."/>
            <person name="Prohaska S."/>
            <person name="Pruitt K."/>
            <person name="Puig M."/>
            <person name="Quesneville H."/>
            <person name="Ram K.R."/>
            <person name="Rand D."/>
            <person name="Rasmussen M.D."/>
            <person name="Reed L.K."/>
            <person name="Reenan R."/>
            <person name="Reily A."/>
            <person name="Remington K.A."/>
            <person name="Rieger T.T."/>
            <person name="Ritchie M.G."/>
            <person name="Robin C."/>
            <person name="Rogers Y.H."/>
            <person name="Rohde C."/>
            <person name="Rozas J."/>
            <person name="Rubenfield M.J."/>
            <person name="Ruiz A."/>
            <person name="Russo S."/>
            <person name="Salzberg S.L."/>
            <person name="Sanchez-Gracia A."/>
            <person name="Saranga D.J."/>
            <person name="Sato H."/>
            <person name="Schaeffer S.W."/>
            <person name="Schatz M.C."/>
            <person name="Schlenke T."/>
            <person name="Schwartz R."/>
            <person name="Segarra C."/>
            <person name="Singh R.S."/>
            <person name="Sirot L."/>
            <person name="Sirota M."/>
            <person name="Sisneros N.B."/>
            <person name="Smith C.D."/>
            <person name="Smith T.F."/>
            <person name="Spieth J."/>
            <person name="Stage D.E."/>
            <person name="Stark A."/>
            <person name="Stephan W."/>
            <person name="Strausberg R.L."/>
            <person name="Strempel S."/>
            <person name="Sturgill D."/>
            <person name="Sutton G."/>
            <person name="Sutton G.G."/>
            <person name="Tao W."/>
            <person name="Teichmann S."/>
            <person name="Tobari Y.N."/>
            <person name="Tomimura Y."/>
            <person name="Tsolas J.M."/>
            <person name="Valente V.L."/>
            <person name="Venter E."/>
            <person name="Venter J.C."/>
            <person name="Vicario S."/>
            <person name="Vieira F.G."/>
            <person name="Vilella A.J."/>
            <person name="Villasante A."/>
            <person name="Walenz B."/>
            <person name="Wang J."/>
            <person name="Wasserman M."/>
            <person name="Watts T."/>
            <person name="Wilson D."/>
            <person name="Wilson R.K."/>
            <person name="Wing R.A."/>
            <person name="Wolfner M.F."/>
            <person name="Wong A."/>
            <person name="Wong G.K."/>
            <person name="Wu C.I."/>
            <person name="Wu G."/>
            <person name="Yamamoto D."/>
            <person name="Yang H.P."/>
            <person name="Yang S.P."/>
            <person name="Yorke J.A."/>
            <person name="Yoshida K."/>
            <person name="Zdobnov E."/>
            <person name="Zhang P."/>
            <person name="Zhang Y."/>
            <person name="Zimin A.V."/>
            <person name="Baldwin J."/>
            <person name="Abdouelleil A."/>
            <person name="Abdulkadir J."/>
            <person name="Abebe A."/>
            <person name="Abera B."/>
            <person name="Abreu J."/>
            <person name="Acer S.C."/>
            <person name="Aftuck L."/>
            <person name="Alexander A."/>
            <person name="An P."/>
            <person name="Anderson E."/>
            <person name="Anderson S."/>
            <person name="Arachi H."/>
            <person name="Azer M."/>
            <person name="Bachantsang P."/>
            <person name="Barry A."/>
            <person name="Bayul T."/>
            <person name="Berlin A."/>
            <person name="Bessette D."/>
            <person name="Bloom T."/>
            <person name="Blye J."/>
            <person name="Boguslavskiy L."/>
            <person name="Bonnet C."/>
            <person name="Boukhgalter B."/>
            <person name="Bourzgui I."/>
            <person name="Brown A."/>
            <person name="Cahill P."/>
            <person name="Channer S."/>
            <person name="Cheshatsang Y."/>
            <person name="Chuda L."/>
            <person name="Citroen M."/>
            <person name="Collymore A."/>
            <person name="Cooke P."/>
            <person name="Costello M."/>
            <person name="D'Aco K."/>
            <person name="Daza R."/>
            <person name="De Haan G."/>
            <person name="DeGray S."/>
            <person name="DeMaso C."/>
            <person name="Dhargay N."/>
            <person name="Dooley K."/>
            <person name="Dooley E."/>
            <person name="Doricent M."/>
            <person name="Dorje P."/>
            <person name="Dorjee K."/>
            <person name="Dupes A."/>
            <person name="Elong R."/>
            <person name="Falk J."/>
            <person name="Farina A."/>
            <person name="Faro S."/>
            <person name="Ferguson D."/>
            <person name="Fisher S."/>
            <person name="Foley C.D."/>
            <person name="Franke A."/>
            <person name="Friedrich D."/>
            <person name="Gadbois L."/>
            <person name="Gearin G."/>
            <person name="Gearin C.R."/>
            <person name="Giannoukos G."/>
            <person name="Goode T."/>
            <person name="Graham J."/>
            <person name="Grandbois E."/>
            <person name="Grewal S."/>
            <person name="Gyaltsen K."/>
            <person name="Hafez N."/>
            <person name="Hagos B."/>
            <person name="Hall J."/>
            <person name="Henson C."/>
            <person name="Hollinger A."/>
            <person name="Honan T."/>
            <person name="Huard M.D."/>
            <person name="Hughes L."/>
            <person name="Hurhula B."/>
            <person name="Husby M.E."/>
            <person name="Kamat A."/>
            <person name="Kanga B."/>
            <person name="Kashin S."/>
            <person name="Khazanovich D."/>
            <person name="Kisner P."/>
            <person name="Lance K."/>
            <person name="Lara M."/>
            <person name="Lee W."/>
            <person name="Lennon N."/>
            <person name="Letendre F."/>
            <person name="LeVine R."/>
            <person name="Lipovsky A."/>
            <person name="Liu X."/>
            <person name="Liu J."/>
            <person name="Liu S."/>
            <person name="Lokyitsang T."/>
            <person name="Lokyitsang Y."/>
            <person name="Lubonja R."/>
            <person name="Lui A."/>
            <person name="MacDonald P."/>
            <person name="Magnisalis V."/>
            <person name="Maru K."/>
            <person name="Matthews C."/>
            <person name="McCusker W."/>
            <person name="McDonough S."/>
            <person name="Mehta T."/>
            <person name="Meldrim J."/>
            <person name="Meneus L."/>
            <person name="Mihai O."/>
            <person name="Mihalev A."/>
            <person name="Mihova T."/>
            <person name="Mittelman R."/>
            <person name="Mlenga V."/>
            <person name="Montmayeur A."/>
            <person name="Mulrain L."/>
            <person name="Navidi A."/>
            <person name="Naylor J."/>
            <person name="Negash T."/>
            <person name="Nguyen T."/>
            <person name="Nguyen N."/>
            <person name="Nicol R."/>
            <person name="Norbu C."/>
            <person name="Norbu N."/>
            <person name="Novod N."/>
            <person name="O'Neill B."/>
            <person name="Osman S."/>
            <person name="Markiewicz E."/>
            <person name="Oyono O.L."/>
            <person name="Patti C."/>
            <person name="Phunkhang P."/>
            <person name="Pierre F."/>
            <person name="Priest M."/>
            <person name="Raghuraman S."/>
            <person name="Rege F."/>
            <person name="Reyes R."/>
            <person name="Rise C."/>
            <person name="Rogov P."/>
            <person name="Ross K."/>
            <person name="Ryan E."/>
            <person name="Settipalli S."/>
            <person name="Shea T."/>
            <person name="Sherpa N."/>
            <person name="Shi L."/>
            <person name="Shih D."/>
            <person name="Sparrow T."/>
            <person name="Spaulding J."/>
            <person name="Stalker J."/>
            <person name="Stange-Thomann N."/>
            <person name="Stavropoulos S."/>
            <person name="Stone C."/>
            <person name="Strader C."/>
            <person name="Tesfaye S."/>
            <person name="Thomson T."/>
            <person name="Thoulutsang Y."/>
            <person name="Thoulutsang D."/>
            <person name="Topham K."/>
            <person name="Topping I."/>
            <person name="Tsamla T."/>
            <person name="Vassiliev H."/>
            <person name="Vo A."/>
            <person name="Wangchuk T."/>
            <person name="Wangdi T."/>
            <person name="Weiand M."/>
            <person name="Wilkinson J."/>
            <person name="Wilson A."/>
            <person name="Yadav S."/>
            <person name="Young G."/>
            <person name="Yu Q."/>
            <person name="Zembek L."/>
            <person name="Zhong D."/>
            <person name="Zimmer A."/>
            <person name="Zwirko Z."/>
            <person name="Jaffe D.B."/>
            <person name="Alvarez P."/>
            <person name="Brockman W."/>
            <person name="Butler J."/>
            <person name="Chin C."/>
            <person name="Gnerre S."/>
            <person name="Grabherr M."/>
            <person name="Kleber M."/>
            <person name="Mauceli E."/>
            <person name="MacCallum I."/>
        </authorList>
    </citation>
    <scope>NUCLEOTIDE SEQUENCE [LARGE SCALE GENOMIC DNA]</scope>
    <source>
        <strain evidence="4">Tucson 15010-1051.87</strain>
    </source>
</reference>
<evidence type="ECO:0000313" key="3">
    <source>
        <dbReference type="EMBL" id="EDW66332.2"/>
    </source>
</evidence>
<feature type="transmembrane region" description="Helical" evidence="1">
    <location>
        <begin position="604"/>
        <end position="629"/>
    </location>
</feature>
<feature type="transmembrane region" description="Helical" evidence="1">
    <location>
        <begin position="391"/>
        <end position="411"/>
    </location>
</feature>
<dbReference type="PANTHER" id="PTHR11161:SF0">
    <property type="entry name" value="O-ACYLTRANSFERASE LIKE PROTEIN"/>
    <property type="match status" value="1"/>
</dbReference>
<dbReference type="AlphaFoldDB" id="B4MAS3"/>
<dbReference type="GO" id="GO:0016747">
    <property type="term" value="F:acyltransferase activity, transferring groups other than amino-acyl groups"/>
    <property type="evidence" value="ECO:0007669"/>
    <property type="project" value="InterPro"/>
</dbReference>
<dbReference type="InterPro" id="IPR006621">
    <property type="entry name" value="Nose-resist-to-fluoxetine_N"/>
</dbReference>
<gene>
    <name evidence="3" type="primary">Dvir\GJ15610</name>
    <name evidence="3" type="ORF">Dvir_GJ15610</name>
</gene>
<feature type="transmembrane region" description="Helical" evidence="1">
    <location>
        <begin position="284"/>
        <end position="308"/>
    </location>
</feature>
<keyword evidence="3" id="KW-0808">Transferase</keyword>
<evidence type="ECO:0000256" key="1">
    <source>
        <dbReference type="SAM" id="Phobius"/>
    </source>
</evidence>
<keyword evidence="1" id="KW-1133">Transmembrane helix</keyword>
<sequence length="669" mass="74688">MQLRPLAVEFIDYYRNITSGDLLIPGTGLPNQQDLQCLAEVATLSQGVQTGSIWALRMIDSWGRLPAGMLYGNLKDLGNFDECIRVNQLVASTGHSLRGKYCMAKLLSGNMLAGNAGALGMLGVQTAICLPASCTGEHMETLLRQLFKQLLNIELSTDTQLINAASCQTAERESLDGLAIFTIVLMCVLVAALLLATLYDYFLCADQKHLPALVKVFSARANSRALFRIVDSKTNPNVIDCLHGIRCLSLIWVIYGHDYIIQGLSPNINLVDVIPWYRSPFSMFIIHGLFSVDTFFFLSGLLVVMVALRSMERTKGKLNVPLMYLHRYLRLTPVVAFAILCYMRILPLLGAGPLYKGLVSQLSAPCEDNWFWTLLYVQNYATNTVCLPHSWYLGVDMQLYIISPLLLIALYKWGKKAIAGIVVLMLLLAACLFSMMVVRGYSLSSGGMSDEIYFTTHTRASPWIIGLIFGYYLHVNRGKTFKLNRLTVWLGWLISLGLIFTCLFALYPYPANGNHLPIVNEAFYVTLTRIAWPLALVWLVFACKYGYGGLANSFLSSPLWQPLSKLSYGAYIWHILIEILNGGITRTSTYFSDYQVMLRFWHDFGFTILLAYFMFLLVEAPFGGLEMLLFPTRAPRSQPAPAVKSPRAEPEPACIEIAPALEPKTAPIN</sequence>
<feature type="transmembrane region" description="Helical" evidence="1">
    <location>
        <begin position="487"/>
        <end position="510"/>
    </location>
</feature>
<dbReference type="Proteomes" id="UP000008792">
    <property type="component" value="Unassembled WGS sequence"/>
</dbReference>
<keyword evidence="1" id="KW-0472">Membrane</keyword>